<protein>
    <submittedName>
        <fullName evidence="1">Uncharacterized protein</fullName>
    </submittedName>
</protein>
<gene>
    <name evidence="1" type="ORF">E2C01_077005</name>
</gene>
<evidence type="ECO:0000313" key="1">
    <source>
        <dbReference type="EMBL" id="MPC82346.1"/>
    </source>
</evidence>
<organism evidence="1 2">
    <name type="scientific">Portunus trituberculatus</name>
    <name type="common">Swimming crab</name>
    <name type="synonym">Neptunus trituberculatus</name>
    <dbReference type="NCBI Taxonomy" id="210409"/>
    <lineage>
        <taxon>Eukaryota</taxon>
        <taxon>Metazoa</taxon>
        <taxon>Ecdysozoa</taxon>
        <taxon>Arthropoda</taxon>
        <taxon>Crustacea</taxon>
        <taxon>Multicrustacea</taxon>
        <taxon>Malacostraca</taxon>
        <taxon>Eumalacostraca</taxon>
        <taxon>Eucarida</taxon>
        <taxon>Decapoda</taxon>
        <taxon>Pleocyemata</taxon>
        <taxon>Brachyura</taxon>
        <taxon>Eubrachyura</taxon>
        <taxon>Portunoidea</taxon>
        <taxon>Portunidae</taxon>
        <taxon>Portuninae</taxon>
        <taxon>Portunus</taxon>
    </lineage>
</organism>
<dbReference type="Proteomes" id="UP000324222">
    <property type="component" value="Unassembled WGS sequence"/>
</dbReference>
<keyword evidence="2" id="KW-1185">Reference proteome</keyword>
<reference evidence="1 2" key="1">
    <citation type="submission" date="2019-05" db="EMBL/GenBank/DDBJ databases">
        <title>Another draft genome of Portunus trituberculatus and its Hox gene families provides insights of decapod evolution.</title>
        <authorList>
            <person name="Jeong J.-H."/>
            <person name="Song I."/>
            <person name="Kim S."/>
            <person name="Choi T."/>
            <person name="Kim D."/>
            <person name="Ryu S."/>
            <person name="Kim W."/>
        </authorList>
    </citation>
    <scope>NUCLEOTIDE SEQUENCE [LARGE SCALE GENOMIC DNA]</scope>
    <source>
        <tissue evidence="1">Muscle</tissue>
    </source>
</reference>
<sequence>MYEGSSPQTLNTSRGEYSTAQTAQVMLLPLCCEVLCQVPFRQLVEGLPLRVDHFSFVLLTDVIAIRKLSAWRRRIDWLGVRVEGRGAKVRN</sequence>
<name>A0A5B7IKL0_PORTR</name>
<comment type="caution">
    <text evidence="1">The sequence shown here is derived from an EMBL/GenBank/DDBJ whole genome shotgun (WGS) entry which is preliminary data.</text>
</comment>
<accession>A0A5B7IKL0</accession>
<evidence type="ECO:0000313" key="2">
    <source>
        <dbReference type="Proteomes" id="UP000324222"/>
    </source>
</evidence>
<dbReference type="EMBL" id="VSRR010059484">
    <property type="protein sequence ID" value="MPC82346.1"/>
    <property type="molecule type" value="Genomic_DNA"/>
</dbReference>
<proteinExistence type="predicted"/>
<dbReference type="AlphaFoldDB" id="A0A5B7IKL0"/>